<dbReference type="AlphaFoldDB" id="A0A4S5CR05"/>
<dbReference type="Proteomes" id="UP000309618">
    <property type="component" value="Unassembled WGS sequence"/>
</dbReference>
<sequence>MNETIEAAPHNMFEQQLNASEQEAVEALVAQHRNNAALTHQLAMDASRLITCSEERLKQQTESGFFKRFAGAISGKNSQNQLHNQRDTLHMQRCAWHYLQQLQQQNLISAQSIAVIRNNLSTMNGYIIETREFLFQAVDKLNSRLIRVENNTHFHQWSLNIEANKRRFKSMPKALLVLHLTYDFIRSHSGIMLTTKDINHLLVTLGKLDVDYDEEVELLSFIIDLIDQIEVCGIERYRSDIELSFEEHVADSYFIQRNIPGLAFNSLYYLSDEYERINDMISDGELCDSDEKRGRIISKFFDKVFSGLNPQYKVRELIEEIIGGSLLTLEIYKDQNGLSALPDEVADNANSEPVALVSSLPDIHSHTFFDSTDDVDARYNYLLLLALSIENSASLNRQGREFLELLAHKAGCPQVIAEISVLADNPLKTQHYQQILQSLLKSDDRAYTWLLDAFFLLTLCLKPIESPHVQRIFSVLKPTQLKEQFPRLMTMLTGQDEESILDTAEKLQQHTHGWKNIVHYRELRFVKTFSEISTQLDKISVDSVRLSLELTTVAMKSSDYSFFMETWGDDSFLSKVSSKVGGTAYAIGRSSCLSSLNEMRKKISEFISAHSNTLHQGNRIMSRWSIPSITYNDESGYTDFDLDNSATNEDWHDQFCHLERQLDNTLTSFSEACSYVAKQLSLFKDGRFDESVVELKAKEYAARLEQQQQDKLAKQSVTINKDGCDHLFSIEWNLVEHPPCDPEKIQFIKTDGTIWLIVDNDSRVYRSLDREHWHTVLLSAAEDSPYISKLDFVNGMWIAIAGYGDGFYYSSDAQNWKQSHFPDVPSYHFTRTEDVVYFNGLWLWRFKESKEYSYIEKGIIFDSTRTNSYDKVAVFCTANLDDQWQRWEDTPNFSEGIVVDSLQLLPDGNSLLVFCKYDWFYTKSKKKNNASSFVSYYILGKGWRNCTWTNDDDNYDSPLITRMGTSLLCFYSGCVMKSDKNGYEWNLQSKDISINDCTHLQDLSLFWTHWGREMLYVSQTGESFAELVLEEGTWQHIAANKQGVLCVYSPNKHETFLRVGNYISHPKV</sequence>
<dbReference type="EMBL" id="SSUX01000002">
    <property type="protein sequence ID" value="THJ47283.1"/>
    <property type="molecule type" value="Genomic_DNA"/>
</dbReference>
<organism evidence="1 2">
    <name type="scientific">Aeromonas veronii</name>
    <dbReference type="NCBI Taxonomy" id="654"/>
    <lineage>
        <taxon>Bacteria</taxon>
        <taxon>Pseudomonadati</taxon>
        <taxon>Pseudomonadota</taxon>
        <taxon>Gammaproteobacteria</taxon>
        <taxon>Aeromonadales</taxon>
        <taxon>Aeromonadaceae</taxon>
        <taxon>Aeromonas</taxon>
    </lineage>
</organism>
<reference evidence="1 2" key="1">
    <citation type="submission" date="2019-04" db="EMBL/GenBank/DDBJ databases">
        <title>Comparative genomics of Aeromonas veronii strains pathogenic to fish.</title>
        <authorList>
            <person name="Cascarano M.C."/>
            <person name="Smyrli M."/>
            <person name="Katharios P."/>
        </authorList>
    </citation>
    <scope>NUCLEOTIDE SEQUENCE [LARGE SCALE GENOMIC DNA]</scope>
    <source>
        <strain evidence="1 2">XU1</strain>
    </source>
</reference>
<gene>
    <name evidence="1" type="ORF">E8Q35_05155</name>
</gene>
<evidence type="ECO:0000313" key="2">
    <source>
        <dbReference type="Proteomes" id="UP000309618"/>
    </source>
</evidence>
<accession>A0A4S5CR05</accession>
<name>A0A4S5CR05_AERVE</name>
<evidence type="ECO:0000313" key="1">
    <source>
        <dbReference type="EMBL" id="THJ47283.1"/>
    </source>
</evidence>
<protein>
    <submittedName>
        <fullName evidence="1">Uncharacterized protein</fullName>
    </submittedName>
</protein>
<proteinExistence type="predicted"/>
<dbReference type="RefSeq" id="WP_136501419.1">
    <property type="nucleotide sequence ID" value="NZ_SSUX01000002.1"/>
</dbReference>
<comment type="caution">
    <text evidence="1">The sequence shown here is derived from an EMBL/GenBank/DDBJ whole genome shotgun (WGS) entry which is preliminary data.</text>
</comment>